<keyword evidence="1" id="KW-0489">Methyltransferase</keyword>
<keyword evidence="1" id="KW-0808">Transferase</keyword>
<dbReference type="GO" id="GO:0008168">
    <property type="term" value="F:methyltransferase activity"/>
    <property type="evidence" value="ECO:0007669"/>
    <property type="project" value="UniProtKB-KW"/>
</dbReference>
<sequence>MTLQYYEDNAEQFAQNTLDVDMSELYERFLAHLPPTSRILDAGCGAGRDAATFIQLGYQVDAFDASPKLVKIAKEVSGIPVQLSTFLNFSSEHSYAGIWACASLLHVPTVSLSATLKHLGELLEPKGVMYVSFKYGEDESVRSGRHFTNCTEARLEQFLENTGLHTKEVWISTDRRPDRDDEQWLNALLTLA</sequence>
<comment type="caution">
    <text evidence="1">The sequence shown here is derived from an EMBL/GenBank/DDBJ whole genome shotgun (WGS) entry which is preliminary data.</text>
</comment>
<dbReference type="EMBL" id="JAUCDY010000003">
    <property type="protein sequence ID" value="MDM7857354.1"/>
    <property type="molecule type" value="Genomic_DNA"/>
</dbReference>
<evidence type="ECO:0000313" key="1">
    <source>
        <dbReference type="EMBL" id="MDM7857354.1"/>
    </source>
</evidence>
<gene>
    <name evidence="1" type="ORF">QEZ41_03540</name>
</gene>
<evidence type="ECO:0000313" key="2">
    <source>
        <dbReference type="Proteomes" id="UP001241056"/>
    </source>
</evidence>
<accession>A0ABT7SPB5</accession>
<dbReference type="RefSeq" id="WP_289410010.1">
    <property type="nucleotide sequence ID" value="NZ_JAUCDY010000003.1"/>
</dbReference>
<dbReference type="PANTHER" id="PTHR43861">
    <property type="entry name" value="TRANS-ACONITATE 2-METHYLTRANSFERASE-RELATED"/>
    <property type="match status" value="1"/>
</dbReference>
<keyword evidence="2" id="KW-1185">Reference proteome</keyword>
<dbReference type="EC" id="2.1.-.-" evidence="1"/>
<reference evidence="1 2" key="1">
    <citation type="submission" date="2023-06" db="EMBL/GenBank/DDBJ databases">
        <title>Thiopseudomonas sp. CY1220 draft genome sequence.</title>
        <authorList>
            <person name="Zhao G."/>
            <person name="An M."/>
        </authorList>
    </citation>
    <scope>NUCLEOTIDE SEQUENCE [LARGE SCALE GENOMIC DNA]</scope>
    <source>
        <strain evidence="1 2">CY1220</strain>
    </source>
</reference>
<dbReference type="SUPFAM" id="SSF53335">
    <property type="entry name" value="S-adenosyl-L-methionine-dependent methyltransferases"/>
    <property type="match status" value="1"/>
</dbReference>
<name>A0ABT7SPB5_9GAMM</name>
<dbReference type="GO" id="GO:0032259">
    <property type="term" value="P:methylation"/>
    <property type="evidence" value="ECO:0007669"/>
    <property type="project" value="UniProtKB-KW"/>
</dbReference>
<dbReference type="Proteomes" id="UP001241056">
    <property type="component" value="Unassembled WGS sequence"/>
</dbReference>
<proteinExistence type="predicted"/>
<protein>
    <submittedName>
        <fullName evidence="1">Class I SAM-dependent methyltransferase</fullName>
        <ecNumber evidence="1">2.1.-.-</ecNumber>
    </submittedName>
</protein>
<dbReference type="PANTHER" id="PTHR43861:SF1">
    <property type="entry name" value="TRANS-ACONITATE 2-METHYLTRANSFERASE"/>
    <property type="match status" value="1"/>
</dbReference>
<dbReference type="Pfam" id="PF13489">
    <property type="entry name" value="Methyltransf_23"/>
    <property type="match status" value="1"/>
</dbReference>
<dbReference type="CDD" id="cd02440">
    <property type="entry name" value="AdoMet_MTases"/>
    <property type="match status" value="1"/>
</dbReference>
<dbReference type="Gene3D" id="3.40.50.150">
    <property type="entry name" value="Vaccinia Virus protein VP39"/>
    <property type="match status" value="1"/>
</dbReference>
<dbReference type="InterPro" id="IPR029063">
    <property type="entry name" value="SAM-dependent_MTases_sf"/>
</dbReference>
<organism evidence="1 2">
    <name type="scientific">Thiopseudomonas acetoxidans</name>
    <dbReference type="NCBI Taxonomy" id="3041622"/>
    <lineage>
        <taxon>Bacteria</taxon>
        <taxon>Pseudomonadati</taxon>
        <taxon>Pseudomonadota</taxon>
        <taxon>Gammaproteobacteria</taxon>
        <taxon>Pseudomonadales</taxon>
        <taxon>Pseudomonadaceae</taxon>
        <taxon>Thiopseudomonas</taxon>
    </lineage>
</organism>